<dbReference type="EMBL" id="LXJZ01000231">
    <property type="protein sequence ID" value="OAJ52508.1"/>
    <property type="molecule type" value="Genomic_DNA"/>
</dbReference>
<keyword evidence="4" id="KW-0238">DNA-binding</keyword>
<evidence type="ECO:0000256" key="3">
    <source>
        <dbReference type="ARBA" id="ARBA00022490"/>
    </source>
</evidence>
<evidence type="ECO:0000259" key="6">
    <source>
        <dbReference type="SMART" id="SM00528"/>
    </source>
</evidence>
<organism evidence="8 10">
    <name type="scientific">Paraburkholderia ginsengiterrae</name>
    <dbReference type="NCBI Taxonomy" id="1462993"/>
    <lineage>
        <taxon>Bacteria</taxon>
        <taxon>Pseudomonadati</taxon>
        <taxon>Pseudomonadota</taxon>
        <taxon>Betaproteobacteria</taxon>
        <taxon>Burkholderiales</taxon>
        <taxon>Burkholderiaceae</taxon>
        <taxon>Paraburkholderia</taxon>
    </lineage>
</organism>
<feature type="domain" description="DNA-binding protein H-NS-like C-terminal" evidence="6">
    <location>
        <begin position="124"/>
        <end position="164"/>
    </location>
</feature>
<evidence type="ECO:0000256" key="4">
    <source>
        <dbReference type="ARBA" id="ARBA00023125"/>
    </source>
</evidence>
<dbReference type="InterPro" id="IPR027444">
    <property type="entry name" value="H-NS_C_dom"/>
</dbReference>
<name>A0A1A9MZN1_9BURK</name>
<dbReference type="SUPFAM" id="SSF81273">
    <property type="entry name" value="H-NS histone-like proteins"/>
    <property type="match status" value="2"/>
</dbReference>
<dbReference type="GO" id="GO:0009295">
    <property type="term" value="C:nucleoid"/>
    <property type="evidence" value="ECO:0007669"/>
    <property type="project" value="UniProtKB-SubCell"/>
</dbReference>
<accession>A0A1A9MZN1</accession>
<dbReference type="Pfam" id="PF00816">
    <property type="entry name" value="Histone_HNS"/>
    <property type="match status" value="2"/>
</dbReference>
<dbReference type="EMBL" id="LXKA01000371">
    <property type="protein sequence ID" value="OAJ52616.1"/>
    <property type="molecule type" value="Genomic_DNA"/>
</dbReference>
<feature type="region of interest" description="Disordered" evidence="5">
    <location>
        <begin position="120"/>
        <end position="145"/>
    </location>
</feature>
<dbReference type="OrthoDB" id="5297879at2"/>
<dbReference type="STRING" id="1462993.A6V36_13965"/>
<keyword evidence="9" id="KW-1185">Reference proteome</keyword>
<dbReference type="Gene3D" id="4.10.430.30">
    <property type="match status" value="2"/>
</dbReference>
<reference evidence="9 10" key="1">
    <citation type="submission" date="2016-04" db="EMBL/GenBank/DDBJ databases">
        <title>Reclassification of Paraburkholderia panaciterrae (Farh et al. 2015) Dobritsa &amp; Samadpour 2016 as a later homotypic synonym of Paraburkholderia ginsengiterrae (Farh et al. 2015) Dobritsa &amp; Samadpour 2016.</title>
        <authorList>
            <person name="Dobritsa A.P."/>
            <person name="Kutumbaka K."/>
            <person name="Samadpour M."/>
        </authorList>
    </citation>
    <scope>NUCLEOTIDE SEQUENCE [LARGE SCALE GENOMIC DNA]</scope>
    <source>
        <strain evidence="8 10">DCY85</strain>
        <strain evidence="7 9">DCY85-1</strain>
    </source>
</reference>
<evidence type="ECO:0000313" key="9">
    <source>
        <dbReference type="Proteomes" id="UP000077961"/>
    </source>
</evidence>
<comment type="caution">
    <text evidence="8">The sequence shown here is derived from an EMBL/GenBank/DDBJ whole genome shotgun (WGS) entry which is preliminary data.</text>
</comment>
<comment type="subcellular location">
    <subcellularLocation>
        <location evidence="1">Cytoplasm</location>
        <location evidence="1">Nucleoid</location>
    </subcellularLocation>
</comment>
<dbReference type="PANTHER" id="PTHR38097:SF2">
    <property type="entry name" value="DNA-BINDING PROTEIN STPA"/>
    <property type="match status" value="1"/>
</dbReference>
<dbReference type="AlphaFoldDB" id="A0A1A9MZN1"/>
<dbReference type="RefSeq" id="WP_064271958.1">
    <property type="nucleotide sequence ID" value="NZ_LXJZ01000231.1"/>
</dbReference>
<evidence type="ECO:0000256" key="2">
    <source>
        <dbReference type="ARBA" id="ARBA00010610"/>
    </source>
</evidence>
<dbReference type="Proteomes" id="UP000077961">
    <property type="component" value="Unassembled WGS sequence"/>
</dbReference>
<gene>
    <name evidence="7" type="ORF">A6V36_13965</name>
    <name evidence="8" type="ORF">A6V37_09235</name>
</gene>
<dbReference type="GO" id="GO:0003677">
    <property type="term" value="F:DNA binding"/>
    <property type="evidence" value="ECO:0007669"/>
    <property type="project" value="UniProtKB-KW"/>
</dbReference>
<protein>
    <recommendedName>
        <fullName evidence="6">DNA-binding protein H-NS-like C-terminal domain-containing protein</fullName>
    </recommendedName>
</protein>
<evidence type="ECO:0000256" key="5">
    <source>
        <dbReference type="SAM" id="MobiDB-lite"/>
    </source>
</evidence>
<proteinExistence type="inferred from homology"/>
<evidence type="ECO:0000313" key="10">
    <source>
        <dbReference type="Proteomes" id="UP000078116"/>
    </source>
</evidence>
<feature type="domain" description="DNA-binding protein H-NS-like C-terminal" evidence="6">
    <location>
        <begin position="65"/>
        <end position="105"/>
    </location>
</feature>
<evidence type="ECO:0000313" key="8">
    <source>
        <dbReference type="EMBL" id="OAJ52616.1"/>
    </source>
</evidence>
<evidence type="ECO:0000256" key="1">
    <source>
        <dbReference type="ARBA" id="ARBA00004453"/>
    </source>
</evidence>
<feature type="region of interest" description="Disordered" evidence="5">
    <location>
        <begin position="187"/>
        <end position="261"/>
    </location>
</feature>
<comment type="similarity">
    <text evidence="2">Belongs to the histone-like protein H-NS family.</text>
</comment>
<keyword evidence="3" id="KW-0963">Cytoplasm</keyword>
<dbReference type="Proteomes" id="UP000078116">
    <property type="component" value="Unassembled WGS sequence"/>
</dbReference>
<sequence length="261" mass="27389">MATLENIQAKIAKLQSQAEAIAKRQSSAVLEKIRALMERHGVTTADIDSYVGGKRRGRRVMASTTGNQYAGGAKYRDPKSGASWSGRGRAPAWIAGAKDRSKFLISESVSTAAPPAKKVAKSGNYVRGPQAPKYRDPKTGATWSGRGRAPAWLAGAKDSSKFLIAESEAIATAEKSVAVQRGTVAKKAKAARKDTKKVAVTKKAVSRRAASKAEPAVKKVTRSKQSVRAQAPKKTVPAKRASKSSVAESAAGTAVDSTSVG</sequence>
<dbReference type="SMART" id="SM00528">
    <property type="entry name" value="HNS"/>
    <property type="match status" value="2"/>
</dbReference>
<evidence type="ECO:0000313" key="7">
    <source>
        <dbReference type="EMBL" id="OAJ52508.1"/>
    </source>
</evidence>
<dbReference type="PANTHER" id="PTHR38097">
    <property type="match status" value="1"/>
</dbReference>